<name>A0A318H2P9_9BURK</name>
<reference evidence="1 2" key="1">
    <citation type="submission" date="2018-05" db="EMBL/GenBank/DDBJ databases">
        <title>Genomic Encyclopedia of Type Strains, Phase IV (KMG-IV): sequencing the most valuable type-strain genomes for metagenomic binning, comparative biology and taxonomic classification.</title>
        <authorList>
            <person name="Goeker M."/>
        </authorList>
    </citation>
    <scope>NUCLEOTIDE SEQUENCE [LARGE SCALE GENOMIC DNA]</scope>
    <source>
        <strain evidence="1 2">DSM 566</strain>
    </source>
</reference>
<sequence>MARYGKEYKDRVVARLLPPESASVERVSAEVGVSASTLERWLAEALESASGGGDCPRGTPAGSTDLCVLRQCPHTPWYSRYSCTSAFTCAGTSNTWCRIGRPAATGPPHSHTSGGGQSWTASTSDSASSVRYVPLCPGCAPLARPLARRCALLPPESGPSDDGGFDELREFSFLSSSALTCSRSCASSCPNCSITAWHCSSVSGLSCTAAALRSGASGWSIHALSALLALRATRTSPA</sequence>
<protein>
    <recommendedName>
        <fullName evidence="3">Transposase</fullName>
    </recommendedName>
</protein>
<dbReference type="Proteomes" id="UP000247811">
    <property type="component" value="Unassembled WGS sequence"/>
</dbReference>
<evidence type="ECO:0008006" key="3">
    <source>
        <dbReference type="Google" id="ProtNLM"/>
    </source>
</evidence>
<dbReference type="EMBL" id="QJJS01000005">
    <property type="protein sequence ID" value="PXW97069.1"/>
    <property type="molecule type" value="Genomic_DNA"/>
</dbReference>
<dbReference type="InterPro" id="IPR009057">
    <property type="entry name" value="Homeodomain-like_sf"/>
</dbReference>
<gene>
    <name evidence="1" type="ORF">C7444_105168</name>
</gene>
<dbReference type="AlphaFoldDB" id="A0A318H2P9"/>
<dbReference type="SUPFAM" id="SSF46689">
    <property type="entry name" value="Homeodomain-like"/>
    <property type="match status" value="1"/>
</dbReference>
<accession>A0A318H2P9</accession>
<evidence type="ECO:0000313" key="1">
    <source>
        <dbReference type="EMBL" id="PXW97069.1"/>
    </source>
</evidence>
<comment type="caution">
    <text evidence="1">The sequence shown here is derived from an EMBL/GenBank/DDBJ whole genome shotgun (WGS) entry which is preliminary data.</text>
</comment>
<organism evidence="1 2">
    <name type="scientific">Sphaerotilus hippei</name>
    <dbReference type="NCBI Taxonomy" id="744406"/>
    <lineage>
        <taxon>Bacteria</taxon>
        <taxon>Pseudomonadati</taxon>
        <taxon>Pseudomonadota</taxon>
        <taxon>Betaproteobacteria</taxon>
        <taxon>Burkholderiales</taxon>
        <taxon>Sphaerotilaceae</taxon>
        <taxon>Sphaerotilus</taxon>
    </lineage>
</organism>
<evidence type="ECO:0000313" key="2">
    <source>
        <dbReference type="Proteomes" id="UP000247811"/>
    </source>
</evidence>
<proteinExistence type="predicted"/>
<keyword evidence="2" id="KW-1185">Reference proteome</keyword>